<proteinExistence type="predicted"/>
<evidence type="ECO:0000313" key="7">
    <source>
        <dbReference type="EMBL" id="TFE40152.1"/>
    </source>
</evidence>
<keyword evidence="2 4" id="KW-0472">Membrane</keyword>
<dbReference type="PROSITE" id="PS51257">
    <property type="entry name" value="PROKAR_LIPOPROTEIN"/>
    <property type="match status" value="1"/>
</dbReference>
<name>A0A4Y8MRV6_9BURK</name>
<evidence type="ECO:0000256" key="1">
    <source>
        <dbReference type="ARBA" id="ARBA00004442"/>
    </source>
</evidence>
<dbReference type="PANTHER" id="PTHR30329:SF21">
    <property type="entry name" value="LIPOPROTEIN YIAD-RELATED"/>
    <property type="match status" value="1"/>
</dbReference>
<reference evidence="7 8" key="1">
    <citation type="submission" date="2019-03" db="EMBL/GenBank/DDBJ databases">
        <title>Complete Genome Sequence of Paraburkholderia dipogonis ICMP 19430T, a Nitrogen-fixing Symbiont of the South African Invasive Legume Dipogon lignosus in New Zealand.</title>
        <authorList>
            <person name="De Meyer S.E."/>
        </authorList>
    </citation>
    <scope>NUCLEOTIDE SEQUENCE [LARGE SCALE GENOMIC DNA]</scope>
    <source>
        <strain evidence="7 8">ICMP 19430</strain>
    </source>
</reference>
<dbReference type="GeneID" id="97303250"/>
<keyword evidence="3" id="KW-0998">Cell outer membrane</keyword>
<dbReference type="InterPro" id="IPR050330">
    <property type="entry name" value="Bact_OuterMem_StrucFunc"/>
</dbReference>
<dbReference type="Gene3D" id="3.30.1330.60">
    <property type="entry name" value="OmpA-like domain"/>
    <property type="match status" value="1"/>
</dbReference>
<dbReference type="CDD" id="cd07185">
    <property type="entry name" value="OmpA_C-like"/>
    <property type="match status" value="1"/>
</dbReference>
<dbReference type="PANTHER" id="PTHR30329">
    <property type="entry name" value="STATOR ELEMENT OF FLAGELLAR MOTOR COMPLEX"/>
    <property type="match status" value="1"/>
</dbReference>
<dbReference type="Pfam" id="PF00691">
    <property type="entry name" value="OmpA"/>
    <property type="match status" value="1"/>
</dbReference>
<feature type="domain" description="OmpA-like" evidence="6">
    <location>
        <begin position="235"/>
        <end position="361"/>
    </location>
</feature>
<dbReference type="AlphaFoldDB" id="A0A4Y8MRV6"/>
<keyword evidence="5" id="KW-0732">Signal</keyword>
<dbReference type="PRINTS" id="PR01021">
    <property type="entry name" value="OMPADOMAIN"/>
</dbReference>
<evidence type="ECO:0000256" key="2">
    <source>
        <dbReference type="ARBA" id="ARBA00023136"/>
    </source>
</evidence>
<comment type="caution">
    <text evidence="7">The sequence shown here is derived from an EMBL/GenBank/DDBJ whole genome shotgun (WGS) entry which is preliminary data.</text>
</comment>
<evidence type="ECO:0000313" key="8">
    <source>
        <dbReference type="Proteomes" id="UP000297385"/>
    </source>
</evidence>
<dbReference type="InterPro" id="IPR006665">
    <property type="entry name" value="OmpA-like"/>
</dbReference>
<dbReference type="SUPFAM" id="SSF103088">
    <property type="entry name" value="OmpA-like"/>
    <property type="match status" value="1"/>
</dbReference>
<evidence type="ECO:0000256" key="4">
    <source>
        <dbReference type="PROSITE-ProRule" id="PRU00473"/>
    </source>
</evidence>
<organism evidence="7 8">
    <name type="scientific">Paraburkholderia dipogonis</name>
    <dbReference type="NCBI Taxonomy" id="1211383"/>
    <lineage>
        <taxon>Bacteria</taxon>
        <taxon>Pseudomonadati</taxon>
        <taxon>Pseudomonadota</taxon>
        <taxon>Betaproteobacteria</taxon>
        <taxon>Burkholderiales</taxon>
        <taxon>Burkholderiaceae</taxon>
        <taxon>Paraburkholderia</taxon>
    </lineage>
</organism>
<sequence>MKHQLTVLMCALALTACANHAARDRLGIEDATLLHSGFGVTQDEAAGAANSQWISTYSPVVSSTALALLQTRLDRLPGDKNGYFRAKAQCWINAAQQARQANDHWGFVEEAVGQAAMITMSLENRVPLSAANPALRTVSTVRPDLWEIANTIKSDPAIAQCPQAQPPLACAEVGLMQAGHDAWRHSFSSAEKRLPEVQESLRQSAQTALQCKQAMQTAVSAPAQARTPAATLAANTPPKITLKADSLFRFDGGDDAALLPAGKRQLNDVAMRLKNFPGARELKITGYADRLGEKSYNLSLSRLRALTVERNLRAHGVSLPMIAQGRGSANPLVDCRQSKRDVLMRCLAPNRRVEIELVAAGS</sequence>
<dbReference type="GO" id="GO:0009279">
    <property type="term" value="C:cell outer membrane"/>
    <property type="evidence" value="ECO:0007669"/>
    <property type="project" value="UniProtKB-SubCell"/>
</dbReference>
<evidence type="ECO:0000256" key="3">
    <source>
        <dbReference type="ARBA" id="ARBA00023237"/>
    </source>
</evidence>
<evidence type="ECO:0000256" key="5">
    <source>
        <dbReference type="SAM" id="SignalP"/>
    </source>
</evidence>
<feature type="signal peptide" evidence="5">
    <location>
        <begin position="1"/>
        <end position="21"/>
    </location>
</feature>
<dbReference type="InterPro" id="IPR006664">
    <property type="entry name" value="OMP_bac"/>
</dbReference>
<dbReference type="PROSITE" id="PS51123">
    <property type="entry name" value="OMPA_2"/>
    <property type="match status" value="1"/>
</dbReference>
<accession>A0A4Y8MRV6</accession>
<dbReference type="RefSeq" id="WP_134461820.1">
    <property type="nucleotide sequence ID" value="NZ_JBHMFL010000144.1"/>
</dbReference>
<gene>
    <name evidence="7" type="ORF">E2553_25565</name>
</gene>
<feature type="chain" id="PRO_5021207358" evidence="5">
    <location>
        <begin position="22"/>
        <end position="362"/>
    </location>
</feature>
<evidence type="ECO:0000259" key="6">
    <source>
        <dbReference type="PROSITE" id="PS51123"/>
    </source>
</evidence>
<protein>
    <submittedName>
        <fullName evidence="7">OmpA family protein</fullName>
    </submittedName>
</protein>
<comment type="subcellular location">
    <subcellularLocation>
        <location evidence="1">Cell outer membrane</location>
    </subcellularLocation>
</comment>
<dbReference type="InterPro" id="IPR036737">
    <property type="entry name" value="OmpA-like_sf"/>
</dbReference>
<dbReference type="EMBL" id="SNVI01000002">
    <property type="protein sequence ID" value="TFE40152.1"/>
    <property type="molecule type" value="Genomic_DNA"/>
</dbReference>
<dbReference type="Proteomes" id="UP000297385">
    <property type="component" value="Unassembled WGS sequence"/>
</dbReference>